<keyword evidence="1" id="KW-1133">Transmembrane helix</keyword>
<proteinExistence type="predicted"/>
<reference evidence="2 3" key="1">
    <citation type="submission" date="2019-04" db="EMBL/GenBank/DDBJ databases">
        <title>Friends and foes A comparative genomics study of 23 Aspergillus species from section Flavi.</title>
        <authorList>
            <consortium name="DOE Joint Genome Institute"/>
            <person name="Kjaerbolling I."/>
            <person name="Vesth T."/>
            <person name="Frisvad J.C."/>
            <person name="Nybo J.L."/>
            <person name="Theobald S."/>
            <person name="Kildgaard S."/>
            <person name="Isbrandt T."/>
            <person name="Kuo A."/>
            <person name="Sato A."/>
            <person name="Lyhne E.K."/>
            <person name="Kogle M.E."/>
            <person name="Wiebenga A."/>
            <person name="Kun R.S."/>
            <person name="Lubbers R.J."/>
            <person name="Makela M.R."/>
            <person name="Barry K."/>
            <person name="Chovatia M."/>
            <person name="Clum A."/>
            <person name="Daum C."/>
            <person name="Haridas S."/>
            <person name="He G."/>
            <person name="LaButti K."/>
            <person name="Lipzen A."/>
            <person name="Mondo S."/>
            <person name="Riley R."/>
            <person name="Salamov A."/>
            <person name="Simmons B.A."/>
            <person name="Magnuson J.K."/>
            <person name="Henrissat B."/>
            <person name="Mortensen U.H."/>
            <person name="Larsen T.O."/>
            <person name="Devries R.P."/>
            <person name="Grigoriev I.V."/>
            <person name="Machida M."/>
            <person name="Baker S.E."/>
            <person name="Andersen M.R."/>
        </authorList>
    </citation>
    <scope>NUCLEOTIDE SEQUENCE [LARGE SCALE GENOMIC DNA]</scope>
    <source>
        <strain evidence="2 3">IBT 18842</strain>
    </source>
</reference>
<keyword evidence="1" id="KW-0812">Transmembrane</keyword>
<evidence type="ECO:0000256" key="1">
    <source>
        <dbReference type="SAM" id="Phobius"/>
    </source>
</evidence>
<evidence type="ECO:0000313" key="3">
    <source>
        <dbReference type="Proteomes" id="UP000325780"/>
    </source>
</evidence>
<keyword evidence="1" id="KW-0472">Membrane</keyword>
<evidence type="ECO:0000313" key="2">
    <source>
        <dbReference type="EMBL" id="KAE8146712.1"/>
    </source>
</evidence>
<dbReference type="EMBL" id="ML742246">
    <property type="protein sequence ID" value="KAE8146712.1"/>
    <property type="molecule type" value="Genomic_DNA"/>
</dbReference>
<dbReference type="Proteomes" id="UP000325780">
    <property type="component" value="Unassembled WGS sequence"/>
</dbReference>
<organism evidence="2 3">
    <name type="scientific">Aspergillus avenaceus</name>
    <dbReference type="NCBI Taxonomy" id="36643"/>
    <lineage>
        <taxon>Eukaryota</taxon>
        <taxon>Fungi</taxon>
        <taxon>Dikarya</taxon>
        <taxon>Ascomycota</taxon>
        <taxon>Pezizomycotina</taxon>
        <taxon>Eurotiomycetes</taxon>
        <taxon>Eurotiomycetidae</taxon>
        <taxon>Eurotiales</taxon>
        <taxon>Aspergillaceae</taxon>
        <taxon>Aspergillus</taxon>
        <taxon>Aspergillus subgen. Circumdati</taxon>
    </lineage>
</organism>
<protein>
    <submittedName>
        <fullName evidence="2">Uncharacterized protein</fullName>
    </submittedName>
</protein>
<dbReference type="AlphaFoldDB" id="A0A5N6TK43"/>
<keyword evidence="3" id="KW-1185">Reference proteome</keyword>
<sequence length="143" mass="16180">MLIQKTIQVLTYSAIDIINLAIGLGLLGLFRHYSLGSDTRCHFSFWLGKNHVVGISGAAVCKIFLDNHDFDFVRGAALVGHGPDFVPPLHEIFYNNYQNGRSYFQRHLVDLQRSEQLAKRLPGVTRDARMAFEALGRNPRLPR</sequence>
<dbReference type="OrthoDB" id="1055148at2759"/>
<name>A0A5N6TK43_ASPAV</name>
<accession>A0A5N6TK43</accession>
<feature type="transmembrane region" description="Helical" evidence="1">
    <location>
        <begin position="12"/>
        <end position="30"/>
    </location>
</feature>
<gene>
    <name evidence="2" type="ORF">BDV25DRAFT_143432</name>
</gene>